<dbReference type="SUPFAM" id="SSF55120">
    <property type="entry name" value="Pseudouridine synthase"/>
    <property type="match status" value="1"/>
</dbReference>
<dbReference type="GO" id="GO:0000455">
    <property type="term" value="P:enzyme-directed rRNA pseudouridine synthesis"/>
    <property type="evidence" value="ECO:0007669"/>
    <property type="project" value="TreeGrafter"/>
</dbReference>
<dbReference type="SMART" id="SM00363">
    <property type="entry name" value="S4"/>
    <property type="match status" value="1"/>
</dbReference>
<dbReference type="Pfam" id="PF01479">
    <property type="entry name" value="S4"/>
    <property type="match status" value="1"/>
</dbReference>
<evidence type="ECO:0000256" key="3">
    <source>
        <dbReference type="ARBA" id="ARBA00023235"/>
    </source>
</evidence>
<comment type="catalytic activity">
    <reaction evidence="1 6">
        <text>a uridine in RNA = a pseudouridine in RNA</text>
        <dbReference type="Rhea" id="RHEA:48348"/>
        <dbReference type="Rhea" id="RHEA-COMP:12068"/>
        <dbReference type="Rhea" id="RHEA-COMP:12069"/>
        <dbReference type="ChEBI" id="CHEBI:65314"/>
        <dbReference type="ChEBI" id="CHEBI:65315"/>
    </reaction>
</comment>
<proteinExistence type="inferred from homology"/>
<dbReference type="AlphaFoldDB" id="A0AAI8AMT1"/>
<dbReference type="Pfam" id="PF00849">
    <property type="entry name" value="PseudoU_synth_2"/>
    <property type="match status" value="1"/>
</dbReference>
<feature type="domain" description="RNA-binding S4" evidence="7">
    <location>
        <begin position="9"/>
        <end position="72"/>
    </location>
</feature>
<dbReference type="InterPro" id="IPR006225">
    <property type="entry name" value="PsdUridine_synth_RluC/D"/>
</dbReference>
<dbReference type="PANTHER" id="PTHR21600">
    <property type="entry name" value="MITOCHONDRIAL RNA PSEUDOURIDINE SYNTHASE"/>
    <property type="match status" value="1"/>
</dbReference>
<evidence type="ECO:0000256" key="1">
    <source>
        <dbReference type="ARBA" id="ARBA00000073"/>
    </source>
</evidence>
<dbReference type="GO" id="GO:0120159">
    <property type="term" value="F:rRNA pseudouridine synthase activity"/>
    <property type="evidence" value="ECO:0007669"/>
    <property type="project" value="UniProtKB-ARBA"/>
</dbReference>
<comment type="function">
    <text evidence="6">Responsible for synthesis of pseudouridine from uracil.</text>
</comment>
<evidence type="ECO:0000313" key="9">
    <source>
        <dbReference type="Proteomes" id="UP000009399"/>
    </source>
</evidence>
<dbReference type="PROSITE" id="PS50889">
    <property type="entry name" value="S4"/>
    <property type="match status" value="1"/>
</dbReference>
<evidence type="ECO:0000256" key="5">
    <source>
        <dbReference type="PROSITE-ProRule" id="PRU00182"/>
    </source>
</evidence>
<dbReference type="EMBL" id="CP003914">
    <property type="protein sequence ID" value="AFX74338.1"/>
    <property type="molecule type" value="Genomic_DNA"/>
</dbReference>
<dbReference type="InterPro" id="IPR002942">
    <property type="entry name" value="S4_RNA-bd"/>
</dbReference>
<sequence length="294" mass="34443">MKLIADEQTRLDIFLRKKLELSRVFVQEIIANNQVWVDNQIVNKKNFILKQGSQIEVHYQEKEQNIIAKAQDIELKIVFEDENVIVVDKPTNMVVHPAPGNYENTLVNALVYKFAQLSNVNGSLRPGIVHRLDKDTSGLMLVAKNDKMHNFLAQQLKERKIKRKYYAIIEGQLENQISHINLPIARDEKNRKKMSVSHFNSKEAITHVFVEKYFHYKKKVFSFVRCELETGRTHQIRVHLAYIKHPVYGDPVYGKKVDDFNQRLHAYEIEFINIDGKTLKFNSKLPKEFDIVNQ</sequence>
<organism evidence="8 9">
    <name type="scientific">Mesomycoplasma hyorhinis SK76</name>
    <dbReference type="NCBI Taxonomy" id="1118964"/>
    <lineage>
        <taxon>Bacteria</taxon>
        <taxon>Bacillati</taxon>
        <taxon>Mycoplasmatota</taxon>
        <taxon>Mycoplasmoidales</taxon>
        <taxon>Metamycoplasmataceae</taxon>
        <taxon>Mesomycoplasma</taxon>
    </lineage>
</organism>
<feature type="active site" evidence="4">
    <location>
        <position position="133"/>
    </location>
</feature>
<keyword evidence="3 6" id="KW-0413">Isomerase</keyword>
<dbReference type="GO" id="GO:0003723">
    <property type="term" value="F:RNA binding"/>
    <property type="evidence" value="ECO:0007669"/>
    <property type="project" value="UniProtKB-KW"/>
</dbReference>
<dbReference type="InterPro" id="IPR006145">
    <property type="entry name" value="PsdUridine_synth_RsuA/RluA"/>
</dbReference>
<dbReference type="Proteomes" id="UP000009399">
    <property type="component" value="Chromosome"/>
</dbReference>
<protein>
    <recommendedName>
        <fullName evidence="6">Pseudouridine synthase</fullName>
        <ecNumber evidence="6">5.4.99.-</ecNumber>
    </recommendedName>
</protein>
<dbReference type="InterPro" id="IPR036986">
    <property type="entry name" value="S4_RNA-bd_sf"/>
</dbReference>
<dbReference type="InterPro" id="IPR020103">
    <property type="entry name" value="PsdUridine_synth_cat_dom_sf"/>
</dbReference>
<dbReference type="InterPro" id="IPR050188">
    <property type="entry name" value="RluA_PseudoU_synthase"/>
</dbReference>
<gene>
    <name evidence="8" type="ORF">MOS_414</name>
</gene>
<dbReference type="PANTHER" id="PTHR21600:SF44">
    <property type="entry name" value="RIBOSOMAL LARGE SUBUNIT PSEUDOURIDINE SYNTHASE D"/>
    <property type="match status" value="1"/>
</dbReference>
<evidence type="ECO:0000259" key="7">
    <source>
        <dbReference type="SMART" id="SM00363"/>
    </source>
</evidence>
<dbReference type="Gene3D" id="3.30.2350.10">
    <property type="entry name" value="Pseudouridine synthase"/>
    <property type="match status" value="1"/>
</dbReference>
<dbReference type="Gene3D" id="3.10.290.10">
    <property type="entry name" value="RNA-binding S4 domain"/>
    <property type="match status" value="1"/>
</dbReference>
<accession>A0AAI8AMT1</accession>
<keyword evidence="5" id="KW-0694">RNA-binding</keyword>
<dbReference type="SUPFAM" id="SSF55174">
    <property type="entry name" value="Alpha-L RNA-binding motif"/>
    <property type="match status" value="1"/>
</dbReference>
<dbReference type="CDD" id="cd02869">
    <property type="entry name" value="PseudoU_synth_RluA_like"/>
    <property type="match status" value="1"/>
</dbReference>
<dbReference type="KEGG" id="mhs:MOS_414"/>
<evidence type="ECO:0000313" key="8">
    <source>
        <dbReference type="EMBL" id="AFX74338.1"/>
    </source>
</evidence>
<dbReference type="NCBIfam" id="TIGR00005">
    <property type="entry name" value="rluA_subfam"/>
    <property type="match status" value="1"/>
</dbReference>
<dbReference type="CDD" id="cd00165">
    <property type="entry name" value="S4"/>
    <property type="match status" value="1"/>
</dbReference>
<dbReference type="InterPro" id="IPR006224">
    <property type="entry name" value="PsdUridine_synth_RluA-like_CS"/>
</dbReference>
<evidence type="ECO:0000256" key="4">
    <source>
        <dbReference type="PIRSR" id="PIRSR606225-1"/>
    </source>
</evidence>
<dbReference type="EC" id="5.4.99.-" evidence="6"/>
<dbReference type="PROSITE" id="PS01129">
    <property type="entry name" value="PSI_RLU"/>
    <property type="match status" value="1"/>
</dbReference>
<comment type="similarity">
    <text evidence="2 6">Belongs to the pseudouridine synthase RluA family.</text>
</comment>
<dbReference type="RefSeq" id="WP_014335450.1">
    <property type="nucleotide sequence ID" value="NC_019552.1"/>
</dbReference>
<reference evidence="8 9" key="1">
    <citation type="journal article" date="2013" name="Genome Announc.">
        <title>Complete Genome Sequence of Mycoplasma hyorhinis Strain SK76.</title>
        <authorList>
            <person name="Goodison S."/>
            <person name="Urquidi V."/>
            <person name="Kumar D."/>
            <person name="Reyes L."/>
            <person name="Rosser C.J."/>
        </authorList>
    </citation>
    <scope>NUCLEOTIDE SEQUENCE [LARGE SCALE GENOMIC DNA]</scope>
    <source>
        <strain evidence="8 9">SK76</strain>
    </source>
</reference>
<evidence type="ECO:0000256" key="6">
    <source>
        <dbReference type="RuleBase" id="RU362028"/>
    </source>
</evidence>
<name>A0AAI8AMT1_MESHY</name>
<evidence type="ECO:0000256" key="2">
    <source>
        <dbReference type="ARBA" id="ARBA00010876"/>
    </source>
</evidence>
<dbReference type="GeneID" id="93248523"/>